<reference evidence="4 5" key="1">
    <citation type="journal article" date="2018" name="Genome Biol. Evol.">
        <title>Multiple Roots of Fruiting Body Formation in Amoebozoa.</title>
        <authorList>
            <person name="Hillmann F."/>
            <person name="Forbes G."/>
            <person name="Novohradska S."/>
            <person name="Ferling I."/>
            <person name="Riege K."/>
            <person name="Groth M."/>
            <person name="Westermann M."/>
            <person name="Marz M."/>
            <person name="Spaller T."/>
            <person name="Winckler T."/>
            <person name="Schaap P."/>
            <person name="Glockner G."/>
        </authorList>
    </citation>
    <scope>NUCLEOTIDE SEQUENCE [LARGE SCALE GENOMIC DNA]</scope>
    <source>
        <strain evidence="4 5">Jena</strain>
    </source>
</reference>
<dbReference type="PANTHER" id="PTHR10584">
    <property type="entry name" value="SUGAR KINASE"/>
    <property type="match status" value="1"/>
</dbReference>
<evidence type="ECO:0000256" key="2">
    <source>
        <dbReference type="ARBA" id="ARBA00022777"/>
    </source>
</evidence>
<dbReference type="InterPro" id="IPR011611">
    <property type="entry name" value="PfkB_dom"/>
</dbReference>
<comment type="caution">
    <text evidence="4">The sequence shown here is derived from an EMBL/GenBank/DDBJ whole genome shotgun (WGS) entry which is preliminary data.</text>
</comment>
<dbReference type="Pfam" id="PF00294">
    <property type="entry name" value="PfkB"/>
    <property type="match status" value="2"/>
</dbReference>
<dbReference type="Proteomes" id="UP000241769">
    <property type="component" value="Unassembled WGS sequence"/>
</dbReference>
<evidence type="ECO:0000313" key="5">
    <source>
        <dbReference type="Proteomes" id="UP000241769"/>
    </source>
</evidence>
<name>A0A2P6MVB6_9EUKA</name>
<accession>A0A2P6MVB6</accession>
<evidence type="ECO:0000256" key="1">
    <source>
        <dbReference type="ARBA" id="ARBA00022679"/>
    </source>
</evidence>
<dbReference type="AlphaFoldDB" id="A0A2P6MVB6"/>
<dbReference type="STRING" id="1890364.A0A2P6MVB6"/>
<feature type="domain" description="Carbohydrate kinase PfkB" evidence="3">
    <location>
        <begin position="190"/>
        <end position="297"/>
    </location>
</feature>
<gene>
    <name evidence="4" type="ORF">PROFUN_08011</name>
</gene>
<proteinExistence type="predicted"/>
<dbReference type="OrthoDB" id="415590at2759"/>
<protein>
    <submittedName>
        <fullName evidence="4">Sugar kinase, ribokinase</fullName>
    </submittedName>
</protein>
<dbReference type="EMBL" id="MDYQ01000372">
    <property type="protein sequence ID" value="PRP75645.1"/>
    <property type="molecule type" value="Genomic_DNA"/>
</dbReference>
<keyword evidence="5" id="KW-1185">Reference proteome</keyword>
<dbReference type="SUPFAM" id="SSF53613">
    <property type="entry name" value="Ribokinase-like"/>
    <property type="match status" value="1"/>
</dbReference>
<keyword evidence="2 4" id="KW-0418">Kinase</keyword>
<feature type="domain" description="Carbohydrate kinase PfkB" evidence="3">
    <location>
        <begin position="30"/>
        <end position="140"/>
    </location>
</feature>
<sequence length="318" mass="34458">MEKETKKIQDETVRDLVENPRTPVNIAVINADFEMRVDAQAGSTETLLAHDMMRVSGGKAANRAFIAKKMNLSSKLIGHVGDDDLAAQALDPLSVVGVDISDVQRAPNQKTAVSIIQVNPDGKKSITLASNANDHWSEAGVTGIRHSMELNFSNCNGTCVISIDLEMDPLAIKTAITVAKELKEKNPDRILTGIEAEDEETAAAATALCDRGVMLSCTKMSDGGCVAVQREGEKKKRIHVEKMKIDAIDTTGAGDAFTGYLCVALQRGLESSEAIFFFAVAASHCAVTKYESQQSYPEGEEVEMMMRLRENLHVTDLN</sequence>
<organism evidence="4 5">
    <name type="scientific">Planoprotostelium fungivorum</name>
    <dbReference type="NCBI Taxonomy" id="1890364"/>
    <lineage>
        <taxon>Eukaryota</taxon>
        <taxon>Amoebozoa</taxon>
        <taxon>Evosea</taxon>
        <taxon>Variosea</taxon>
        <taxon>Cavosteliida</taxon>
        <taxon>Cavosteliaceae</taxon>
        <taxon>Planoprotostelium</taxon>
    </lineage>
</organism>
<dbReference type="PANTHER" id="PTHR10584:SF166">
    <property type="entry name" value="RIBOKINASE"/>
    <property type="match status" value="1"/>
</dbReference>
<dbReference type="InParanoid" id="A0A2P6MVB6"/>
<dbReference type="Gene3D" id="3.40.1190.20">
    <property type="match status" value="2"/>
</dbReference>
<dbReference type="InterPro" id="IPR029056">
    <property type="entry name" value="Ribokinase-like"/>
</dbReference>
<keyword evidence="1" id="KW-0808">Transferase</keyword>
<evidence type="ECO:0000259" key="3">
    <source>
        <dbReference type="Pfam" id="PF00294"/>
    </source>
</evidence>
<dbReference type="GO" id="GO:0016301">
    <property type="term" value="F:kinase activity"/>
    <property type="evidence" value="ECO:0007669"/>
    <property type="project" value="UniProtKB-KW"/>
</dbReference>
<evidence type="ECO:0000313" key="4">
    <source>
        <dbReference type="EMBL" id="PRP75645.1"/>
    </source>
</evidence>